<dbReference type="RefSeq" id="WP_062408326.1">
    <property type="nucleotide sequence ID" value="NZ_CP013652.1"/>
</dbReference>
<reference evidence="1 2" key="2">
    <citation type="journal article" date="2016" name="Genome Announc.">
        <title>Complete Genome Sequences of Two Interactive Moderate Thermophiles, Paenibacillus napthalenovorans 32O-Y and Paenibacillus sp. 32O-W.</title>
        <authorList>
            <person name="Butler R.R.III."/>
            <person name="Wang J."/>
            <person name="Stark B.C."/>
            <person name="Pombert J.F."/>
        </authorList>
    </citation>
    <scope>NUCLEOTIDE SEQUENCE [LARGE SCALE GENOMIC DNA]</scope>
    <source>
        <strain evidence="1 2">32O-Y</strain>
    </source>
</reference>
<dbReference type="Gene3D" id="3.20.20.210">
    <property type="match status" value="1"/>
</dbReference>
<proteinExistence type="predicted"/>
<dbReference type="Proteomes" id="UP000061660">
    <property type="component" value="Chromosome"/>
</dbReference>
<evidence type="ECO:0008006" key="3">
    <source>
        <dbReference type="Google" id="ProtNLM"/>
    </source>
</evidence>
<gene>
    <name evidence="1" type="ORF">IJ22_15890</name>
</gene>
<reference evidence="2" key="1">
    <citation type="submission" date="2015-12" db="EMBL/GenBank/DDBJ databases">
        <title>Complete genome sequences of two moderately thermophilic Paenibacillus species.</title>
        <authorList>
            <person name="Butler R.III."/>
            <person name="Wang J."/>
            <person name="Stark B.C."/>
            <person name="Pombert J.-F."/>
        </authorList>
    </citation>
    <scope>NUCLEOTIDE SEQUENCE [LARGE SCALE GENOMIC DNA]</scope>
    <source>
        <strain evidence="2">32O-Y</strain>
    </source>
</reference>
<accession>A0A0U2W3J3</accession>
<dbReference type="KEGG" id="pnp:IJ22_15890"/>
<dbReference type="OrthoDB" id="9780425at2"/>
<dbReference type="PATRIC" id="fig|162209.4.peg.1681"/>
<dbReference type="InterPro" id="IPR038071">
    <property type="entry name" value="UROD/MetE-like_sf"/>
</dbReference>
<evidence type="ECO:0000313" key="2">
    <source>
        <dbReference type="Proteomes" id="UP000061660"/>
    </source>
</evidence>
<protein>
    <recommendedName>
        <fullName evidence="3">Xylose isomerase-like TIM barrel domain-containing protein</fullName>
    </recommendedName>
</protein>
<dbReference type="STRING" id="162209.IJ22_15890"/>
<dbReference type="SUPFAM" id="SSF51726">
    <property type="entry name" value="UROD/MetE-like"/>
    <property type="match status" value="1"/>
</dbReference>
<sequence>MSSPKELLNTVLTGGRAGRKLLAPLVCAAAGEMAGLSPREFLSNSTKMANTLRDLQRALGLDVVVVESGSNIEWEAFGAQLDWSVYPPRPNSYPFKGDPALASGGRMPVLVETVKRLKQMLGDKAAVAVALQGPRRISDAGGVALDKAADAVLRMARVVCESGADLIWLVEAGEHPPQDTDEYLAVTAPIWGTIRFYQSIPALHLAGSADLWLDTMLDADRGVIPCIDPIRSPKLSDALKSVGTYGAIVGNDPLTPDKAAALRAFALEPGCLLFTSESDWFGRVTAREFQSRIDQWKMLINP</sequence>
<name>A0A0U2W3J3_9BACL</name>
<evidence type="ECO:0000313" key="1">
    <source>
        <dbReference type="EMBL" id="ALS21965.1"/>
    </source>
</evidence>
<dbReference type="EMBL" id="CP013652">
    <property type="protein sequence ID" value="ALS21965.1"/>
    <property type="molecule type" value="Genomic_DNA"/>
</dbReference>
<organism evidence="1 2">
    <name type="scientific">Paenibacillus naphthalenovorans</name>
    <dbReference type="NCBI Taxonomy" id="162209"/>
    <lineage>
        <taxon>Bacteria</taxon>
        <taxon>Bacillati</taxon>
        <taxon>Bacillota</taxon>
        <taxon>Bacilli</taxon>
        <taxon>Bacillales</taxon>
        <taxon>Paenibacillaceae</taxon>
        <taxon>Paenibacillus</taxon>
    </lineage>
</organism>
<dbReference type="AlphaFoldDB" id="A0A0U2W3J3"/>
<keyword evidence="2" id="KW-1185">Reference proteome</keyword>